<dbReference type="EMBL" id="JBHTHM010002021">
    <property type="protein sequence ID" value="MFD0787465.1"/>
    <property type="molecule type" value="Genomic_DNA"/>
</dbReference>
<evidence type="ECO:0000313" key="1">
    <source>
        <dbReference type="EMBL" id="MFD0787465.1"/>
    </source>
</evidence>
<accession>A0ABW3A960</accession>
<keyword evidence="2" id="KW-1185">Reference proteome</keyword>
<comment type="caution">
    <text evidence="1">The sequence shown here is derived from an EMBL/GenBank/DDBJ whole genome shotgun (WGS) entry which is preliminary data.</text>
</comment>
<dbReference type="InterPro" id="IPR006034">
    <property type="entry name" value="Asparaginase/glutaminase-like"/>
</dbReference>
<protein>
    <recommendedName>
        <fullName evidence="3">L-asparaginase</fullName>
    </recommendedName>
</protein>
<reference evidence="2" key="1">
    <citation type="journal article" date="2019" name="Int. J. Syst. Evol. Microbiol.">
        <title>The Global Catalogue of Microorganisms (GCM) 10K type strain sequencing project: providing services to taxonomists for standard genome sequencing and annotation.</title>
        <authorList>
            <consortium name="The Broad Institute Genomics Platform"/>
            <consortium name="The Broad Institute Genome Sequencing Center for Infectious Disease"/>
            <person name="Wu L."/>
            <person name="Ma J."/>
        </authorList>
    </citation>
    <scope>NUCLEOTIDE SEQUENCE [LARGE SCALE GENOMIC DNA]</scope>
    <source>
        <strain evidence="2">JCM 32148</strain>
    </source>
</reference>
<dbReference type="InterPro" id="IPR036152">
    <property type="entry name" value="Asp/glu_Ase-like_sf"/>
</dbReference>
<dbReference type="PROSITE" id="PS51732">
    <property type="entry name" value="ASN_GLN_ASE_3"/>
    <property type="match status" value="1"/>
</dbReference>
<name>A0ABW3A960_9ACTN</name>
<dbReference type="Proteomes" id="UP001597053">
    <property type="component" value="Unassembled WGS sequence"/>
</dbReference>
<gene>
    <name evidence="1" type="ORF">ACFQZ8_26480</name>
</gene>
<evidence type="ECO:0008006" key="3">
    <source>
        <dbReference type="Google" id="ProtNLM"/>
    </source>
</evidence>
<sequence length="83" mass="8619">ARTAAARSGVVFVTASRTGSGSTYGGSSSLPIIAGDDLLPQKARLLLLLSLAFSPADTGKVREWMTTLGSPEWDTAPKGRNVN</sequence>
<proteinExistence type="predicted"/>
<feature type="non-terminal residue" evidence="1">
    <location>
        <position position="1"/>
    </location>
</feature>
<organism evidence="1 2">
    <name type="scientific">Micromonospora azadirachtae</name>
    <dbReference type="NCBI Taxonomy" id="1970735"/>
    <lineage>
        <taxon>Bacteria</taxon>
        <taxon>Bacillati</taxon>
        <taxon>Actinomycetota</taxon>
        <taxon>Actinomycetes</taxon>
        <taxon>Micromonosporales</taxon>
        <taxon>Micromonosporaceae</taxon>
        <taxon>Micromonospora</taxon>
    </lineage>
</organism>
<dbReference type="Gene3D" id="3.40.50.40">
    <property type="match status" value="1"/>
</dbReference>
<dbReference type="SUPFAM" id="SSF53774">
    <property type="entry name" value="Glutaminase/Asparaginase"/>
    <property type="match status" value="1"/>
</dbReference>
<evidence type="ECO:0000313" key="2">
    <source>
        <dbReference type="Proteomes" id="UP001597053"/>
    </source>
</evidence>
<dbReference type="InterPro" id="IPR027473">
    <property type="entry name" value="L-asparaginase_C"/>
</dbReference>